<gene>
    <name evidence="2" type="ORF">VQ7734_03974</name>
</gene>
<feature type="transmembrane region" description="Helical" evidence="1">
    <location>
        <begin position="282"/>
        <end position="299"/>
    </location>
</feature>
<dbReference type="PIRSF" id="PIRSF029594">
    <property type="entry name" value="UCP029594"/>
    <property type="match status" value="1"/>
</dbReference>
<proteinExistence type="predicted"/>
<dbReference type="Pfam" id="PF11168">
    <property type="entry name" value="DUF2955"/>
    <property type="match status" value="1"/>
</dbReference>
<dbReference type="Proteomes" id="UP000184600">
    <property type="component" value="Unassembled WGS sequence"/>
</dbReference>
<feature type="transmembrane region" description="Helical" evidence="1">
    <location>
        <begin position="311"/>
        <end position="330"/>
    </location>
</feature>
<dbReference type="RefSeq" id="WP_073585652.1">
    <property type="nucleotide sequence ID" value="NZ_AP024897.1"/>
</dbReference>
<feature type="transmembrane region" description="Helical" evidence="1">
    <location>
        <begin position="37"/>
        <end position="56"/>
    </location>
</feature>
<keyword evidence="1" id="KW-0812">Transmembrane</keyword>
<feature type="transmembrane region" description="Helical" evidence="1">
    <location>
        <begin position="256"/>
        <end position="275"/>
    </location>
</feature>
<organism evidence="2 3">
    <name type="scientific">Vibrio quintilis</name>
    <dbReference type="NCBI Taxonomy" id="1117707"/>
    <lineage>
        <taxon>Bacteria</taxon>
        <taxon>Pseudomonadati</taxon>
        <taxon>Pseudomonadota</taxon>
        <taxon>Gammaproteobacteria</taxon>
        <taxon>Vibrionales</taxon>
        <taxon>Vibrionaceae</taxon>
        <taxon>Vibrio</taxon>
    </lineage>
</organism>
<keyword evidence="3" id="KW-1185">Reference proteome</keyword>
<dbReference type="InterPro" id="IPR016926">
    <property type="entry name" value="UCP029594"/>
</dbReference>
<feature type="transmembrane region" description="Helical" evidence="1">
    <location>
        <begin position="76"/>
        <end position="96"/>
    </location>
</feature>
<dbReference type="AlphaFoldDB" id="A0A1M7Z028"/>
<dbReference type="OrthoDB" id="6799126at2"/>
<dbReference type="InterPro" id="IPR022604">
    <property type="entry name" value="DUF2955"/>
</dbReference>
<sequence>MRLWDHPLSENDLRQCLRVAIGATLGFIFCKFFDFSFGVFFVIMPVMLLGLVPVLSGHAVRQLLASGVVSGIEVGLVGGLLASHPAAMTLVVFILFMSKFYCMAKGPLFFFGVNCLLSLNIMLNFSSYQVTDVSGYIVTNLIADIVGVAIAYLMHWLIPDVEPREPPQRPQGAKGTHRIRHEVLLGSLVATASFIIFQIFNLSDSMSAQSTTILLLFRMNWNGALGYAQKRAMGGLLGVGYGMLAQFILYGRSGDFILIILVLFVGAMMFSYLHIKEGAGSGVGFGGLTTMGILFGQYLTPDSDLMFSALYRISSILFAIVASLVVIFAVHRLLNSFQVTHYGE</sequence>
<accession>A0A1M7Z028</accession>
<reference evidence="3" key="1">
    <citation type="submission" date="2016-12" db="EMBL/GenBank/DDBJ databases">
        <authorList>
            <person name="Rodrigo-Torres L."/>
            <person name="Arahal R.D."/>
            <person name="Lucena T."/>
        </authorList>
    </citation>
    <scope>NUCLEOTIDE SEQUENCE [LARGE SCALE GENOMIC DNA]</scope>
</reference>
<feature type="transmembrane region" description="Helical" evidence="1">
    <location>
        <begin position="232"/>
        <end position="250"/>
    </location>
</feature>
<dbReference type="STRING" id="1117707.VQ7734_03974"/>
<keyword evidence="1" id="KW-0472">Membrane</keyword>
<feature type="transmembrane region" description="Helical" evidence="1">
    <location>
        <begin position="179"/>
        <end position="200"/>
    </location>
</feature>
<dbReference type="EMBL" id="FRFG01000058">
    <property type="protein sequence ID" value="SHO58204.1"/>
    <property type="molecule type" value="Genomic_DNA"/>
</dbReference>
<evidence type="ECO:0000313" key="3">
    <source>
        <dbReference type="Proteomes" id="UP000184600"/>
    </source>
</evidence>
<evidence type="ECO:0000256" key="1">
    <source>
        <dbReference type="SAM" id="Phobius"/>
    </source>
</evidence>
<keyword evidence="1" id="KW-1133">Transmembrane helix</keyword>
<evidence type="ECO:0008006" key="4">
    <source>
        <dbReference type="Google" id="ProtNLM"/>
    </source>
</evidence>
<feature type="transmembrane region" description="Helical" evidence="1">
    <location>
        <begin position="137"/>
        <end position="158"/>
    </location>
</feature>
<protein>
    <recommendedName>
        <fullName evidence="4">Fusaric acid resistance protein family protein</fullName>
    </recommendedName>
</protein>
<name>A0A1M7Z028_9VIBR</name>
<feature type="transmembrane region" description="Helical" evidence="1">
    <location>
        <begin position="108"/>
        <end position="125"/>
    </location>
</feature>
<evidence type="ECO:0000313" key="2">
    <source>
        <dbReference type="EMBL" id="SHO58204.1"/>
    </source>
</evidence>